<protein>
    <recommendedName>
        <fullName evidence="4">Phage tail tape measure protein</fullName>
    </recommendedName>
</protein>
<dbReference type="Gene3D" id="1.10.287.1490">
    <property type="match status" value="1"/>
</dbReference>
<evidence type="ECO:0000313" key="3">
    <source>
        <dbReference type="Proteomes" id="UP000886741"/>
    </source>
</evidence>
<dbReference type="EMBL" id="DVJJ01000111">
    <property type="protein sequence ID" value="HIS65152.1"/>
    <property type="molecule type" value="Genomic_DNA"/>
</dbReference>
<reference evidence="2" key="1">
    <citation type="submission" date="2020-10" db="EMBL/GenBank/DDBJ databases">
        <authorList>
            <person name="Gilroy R."/>
        </authorList>
    </citation>
    <scope>NUCLEOTIDE SEQUENCE</scope>
    <source>
        <strain evidence="2">ChiBcec16-1751</strain>
    </source>
</reference>
<evidence type="ECO:0000313" key="2">
    <source>
        <dbReference type="EMBL" id="HIS65152.1"/>
    </source>
</evidence>
<feature type="coiled-coil region" evidence="1">
    <location>
        <begin position="884"/>
        <end position="985"/>
    </location>
</feature>
<gene>
    <name evidence="2" type="ORF">IAA83_07270</name>
</gene>
<comment type="caution">
    <text evidence="2">The sequence shown here is derived from an EMBL/GenBank/DDBJ whole genome shotgun (WGS) entry which is preliminary data.</text>
</comment>
<feature type="coiled-coil region" evidence="1">
    <location>
        <begin position="532"/>
        <end position="599"/>
    </location>
</feature>
<keyword evidence="1" id="KW-0175">Coiled coil</keyword>
<reference evidence="2" key="2">
    <citation type="journal article" date="2021" name="PeerJ">
        <title>Extensive microbial diversity within the chicken gut microbiome revealed by metagenomics and culture.</title>
        <authorList>
            <person name="Gilroy R."/>
            <person name="Ravi A."/>
            <person name="Getino M."/>
            <person name="Pursley I."/>
            <person name="Horton D.L."/>
            <person name="Alikhan N.F."/>
            <person name="Baker D."/>
            <person name="Gharbi K."/>
            <person name="Hall N."/>
            <person name="Watson M."/>
            <person name="Adriaenssens E.M."/>
            <person name="Foster-Nyarko E."/>
            <person name="Jarju S."/>
            <person name="Secka A."/>
            <person name="Antonio M."/>
            <person name="Oren A."/>
            <person name="Chaudhuri R.R."/>
            <person name="La Ragione R."/>
            <person name="Hildebrand F."/>
            <person name="Pallen M.J."/>
        </authorList>
    </citation>
    <scope>NUCLEOTIDE SEQUENCE</scope>
    <source>
        <strain evidence="2">ChiBcec16-1751</strain>
    </source>
</reference>
<evidence type="ECO:0000256" key="1">
    <source>
        <dbReference type="SAM" id="Coils"/>
    </source>
</evidence>
<dbReference type="SUPFAM" id="SSF58104">
    <property type="entry name" value="Methyl-accepting chemotaxis protein (MCP) signaling domain"/>
    <property type="match status" value="1"/>
</dbReference>
<name>A0A9D1JTI0_9FIRM</name>
<dbReference type="Proteomes" id="UP000886741">
    <property type="component" value="Unassembled WGS sequence"/>
</dbReference>
<dbReference type="AlphaFoldDB" id="A0A9D1JTI0"/>
<accession>A0A9D1JTI0</accession>
<sequence length="1206" mass="130324">MPVNIGPRIGIEGEAQFRRALSAINSELRSYAAEARAVESAYAGQENSLEALTQRSEVYRRQVETQERAVAQLEQVLAQVRQQYGENSDAVSRWESELRRAQAELTRYQNQLEQTRFNLDQLAAGAEQAGQKLNAAGNTLTMGLTAPLVAAGTAAVNYASDTEESMNKVQVAFGDAAQSVLAWSDSTLTSIGLAKGTALDMAALYGDMATSMGYSQEAAADMSKTLVNLAADLASFKNISIDEANTALKSIFTGETESLKNLGVVMTQVNLESYAMAQGIKKSYQEMTQAEQVQLRYNYVLAQTQNAQGDFARTSTGTANQLRILQESLKEALATIGGDMLPIVTPVITKISELTQSFASLDEETRKQIVQTGIFLAALGPMLKLTGGITSAVSAGVTAYQALRAAHAAATASQTALNVAMTANPIGAVITAVGALVAVLGSLAAASALAGSSQKDLNKELAETEKNRLAAMESARTEQTNTLAMIAALEDLAAVEEKSVGQKQALAGLVDQLNETMPQLNLAYDQQTDSLNMTAEAMRNLAEAEAQRAIQQANMDAMVEQYRIRMEAEQQLADAETQLVLVQQQLADATKQAEEQVRQYGSVTGDLQLTIQELGEEENNLTFTIEDANDVIDESSKKIDELSDVCGDLSDSAQNATDATDDLTDSQEDQAATADDLRDSSLSLAGAADTLTKALQEQESAGSLSLDTALDLIDAGYAAALSIDTETGAITLNKDTYIKLAQAKIDEQIATLEAARAAATAAQANQDDASAALDNAQAHYKLAEAKAASEDEIKSYDAQIAALKELKGSLGSYTSAVRTASSTGSRAAAKSVTQAEKNLDQYKEIRDELDYLLAMGQVTEEAYYKRLGELRDQYLTDDENIDEYRKINEEIYKYDQEMAQKELELWQETAENELELWQSQTDAMVQEMEGRLEEILDARDDMAQKLSDYGDLFTMEDDKLELGDLQGQIDVLNQYEDVLNRLQERGISDSLLGEISMMDLDSAIAYGEELLAMSDEQWATYEQLWEEKRLRAIEIATKFYEDELNTLKTEYDDKLAQALDSLKDTAYGSGWDTAQGLADGIDDNAWAAIDAAEDLANQIAAAMNSALDINSPSGVTEETGRYTAQGFEVGYVDEMRDIRDRMTRSSSTADAAKQAAAGVVNGLAGLMPTVQGGVYEIHVNIDGREAATALFDPLNGIIKQRGQGFG</sequence>
<evidence type="ECO:0008006" key="4">
    <source>
        <dbReference type="Google" id="ProtNLM"/>
    </source>
</evidence>
<organism evidence="2 3">
    <name type="scientific">Candidatus Avoscillospira avistercoris</name>
    <dbReference type="NCBI Taxonomy" id="2840707"/>
    <lineage>
        <taxon>Bacteria</taxon>
        <taxon>Bacillati</taxon>
        <taxon>Bacillota</taxon>
        <taxon>Clostridia</taxon>
        <taxon>Eubacteriales</taxon>
        <taxon>Oscillospiraceae</taxon>
        <taxon>Oscillospiraceae incertae sedis</taxon>
        <taxon>Candidatus Avoscillospira</taxon>
    </lineage>
</organism>
<proteinExistence type="predicted"/>
<feature type="coiled-coil region" evidence="1">
    <location>
        <begin position="35"/>
        <end position="118"/>
    </location>
</feature>